<evidence type="ECO:0000313" key="2">
    <source>
        <dbReference type="Proteomes" id="UP000001307"/>
    </source>
</evidence>
<evidence type="ECO:0000313" key="1">
    <source>
        <dbReference type="EMBL" id="CBY22042.1"/>
    </source>
</evidence>
<keyword evidence="2" id="KW-1185">Reference proteome</keyword>
<protein>
    <submittedName>
        <fullName evidence="1">Uncharacterized protein</fullName>
    </submittedName>
</protein>
<dbReference type="OrthoDB" id="10467876at2759"/>
<dbReference type="InParanoid" id="E4WXF0"/>
<organism evidence="1">
    <name type="scientific">Oikopleura dioica</name>
    <name type="common">Tunicate</name>
    <dbReference type="NCBI Taxonomy" id="34765"/>
    <lineage>
        <taxon>Eukaryota</taxon>
        <taxon>Metazoa</taxon>
        <taxon>Chordata</taxon>
        <taxon>Tunicata</taxon>
        <taxon>Appendicularia</taxon>
        <taxon>Copelata</taxon>
        <taxon>Oikopleuridae</taxon>
        <taxon>Oikopleura</taxon>
    </lineage>
</organism>
<proteinExistence type="predicted"/>
<dbReference type="Proteomes" id="UP000001307">
    <property type="component" value="Unassembled WGS sequence"/>
</dbReference>
<name>E4WXF0_OIKDI</name>
<dbReference type="EMBL" id="FN653018">
    <property type="protein sequence ID" value="CBY22042.1"/>
    <property type="molecule type" value="Genomic_DNA"/>
</dbReference>
<gene>
    <name evidence="1" type="ORF">GSOID_T00011584001</name>
</gene>
<dbReference type="AlphaFoldDB" id="E4WXF0"/>
<reference evidence="1" key="1">
    <citation type="journal article" date="2010" name="Science">
        <title>Plasticity of animal genome architecture unmasked by rapid evolution of a pelagic tunicate.</title>
        <authorList>
            <person name="Denoeud F."/>
            <person name="Henriet S."/>
            <person name="Mungpakdee S."/>
            <person name="Aury J.M."/>
            <person name="Da Silva C."/>
            <person name="Brinkmann H."/>
            <person name="Mikhaleva J."/>
            <person name="Olsen L.C."/>
            <person name="Jubin C."/>
            <person name="Canestro C."/>
            <person name="Bouquet J.M."/>
            <person name="Danks G."/>
            <person name="Poulain J."/>
            <person name="Campsteijn C."/>
            <person name="Adamski M."/>
            <person name="Cross I."/>
            <person name="Yadetie F."/>
            <person name="Muffato M."/>
            <person name="Louis A."/>
            <person name="Butcher S."/>
            <person name="Tsagkogeorga G."/>
            <person name="Konrad A."/>
            <person name="Singh S."/>
            <person name="Jensen M.F."/>
            <person name="Cong E.H."/>
            <person name="Eikeseth-Otteraa H."/>
            <person name="Noel B."/>
            <person name="Anthouard V."/>
            <person name="Porcel B.M."/>
            <person name="Kachouri-Lafond R."/>
            <person name="Nishino A."/>
            <person name="Ugolini M."/>
            <person name="Chourrout P."/>
            <person name="Nishida H."/>
            <person name="Aasland R."/>
            <person name="Huzurbazar S."/>
            <person name="Westhof E."/>
            <person name="Delsuc F."/>
            <person name="Lehrach H."/>
            <person name="Reinhardt R."/>
            <person name="Weissenbach J."/>
            <person name="Roy S.W."/>
            <person name="Artiguenave F."/>
            <person name="Postlethwait J.H."/>
            <person name="Manak J.R."/>
            <person name="Thompson E.M."/>
            <person name="Jaillon O."/>
            <person name="Du Pasquier L."/>
            <person name="Boudinot P."/>
            <person name="Liberles D.A."/>
            <person name="Volff J.N."/>
            <person name="Philippe H."/>
            <person name="Lenhard B."/>
            <person name="Roest Crollius H."/>
            <person name="Wincker P."/>
            <person name="Chourrout D."/>
        </authorList>
    </citation>
    <scope>NUCLEOTIDE SEQUENCE [LARGE SCALE GENOMIC DNA]</scope>
</reference>
<sequence length="183" mass="20689">MSEIGTSFRLPDGKLIDKSFEAYFYKGVFVYMKEEDIVEVRPKDSFSEGNLKASCLICMGEYYEIKEENGNGEVVTDGVGSLIVDILRGFFACAKEVKTMRDDKKAREMGQEPAIRNAPDYQENGKSIEPQMRAHEITFDCKGKNVNIRLILTHKKLIGRSISLESSKSEISITNYELNHTAL</sequence>
<accession>E4WXF0</accession>